<keyword evidence="3" id="KW-0472">Membrane</keyword>
<dbReference type="PANTHER" id="PTHR24369:SF161">
    <property type="entry name" value="LEUCINE-RICH REPEAT-CONTAINING PROTEIN 53"/>
    <property type="match status" value="1"/>
</dbReference>
<dbReference type="PANTHER" id="PTHR24369">
    <property type="entry name" value="ANTIGEN BSP, PUTATIVE-RELATED"/>
    <property type="match status" value="1"/>
</dbReference>
<dbReference type="AlphaFoldDB" id="A0A8D0KLX8"/>
<sequence length="480" mass="54218">MIQLIASCPPSCLVCSEDITLCQGLTYILATPASTKALIIMDGSITIVEGFNLSFLFNATLLRLSTNGITTIRDDAFLGLKSVKTLLLDHNQISSSSITYSTFHELQKLQILVLSNNILSTIYGTWFRNTKDLVRLHLNGNQLTSITGESFEMANLVNLRILDLSNNFISSIEKKAFHSLTQLMEIDLSRNRLAVIPDTFSSLTQLRLLSLDQNWWNCTCKLYDLASFLRKYVNSSSRMLRNADNVSCKASENPSVINLLELTEVSCKSALKHPPGILKNKRHYGRDLALVAVFSFLGGVGLTCLVLVLFNRKLQYSKANEHSSQNCCCRTLDESQCGHEPRNYLTKGYCNCHLTQENEIKVMSMLESDREMPLLKENCHQEMVKTESKCTDVQMSLRSIQKVNEQMKNGHFLHHNCKLLQPYPQEFPENTLVPKNSAVLHQKHFQRTVTSPENPGEWEGVVQITKSEDHSEMNQGKLFS</sequence>
<dbReference type="GO" id="GO:0005886">
    <property type="term" value="C:plasma membrane"/>
    <property type="evidence" value="ECO:0007669"/>
    <property type="project" value="TreeGrafter"/>
</dbReference>
<keyword evidence="2" id="KW-0677">Repeat</keyword>
<dbReference type="Pfam" id="PF13855">
    <property type="entry name" value="LRR_8"/>
    <property type="match status" value="2"/>
</dbReference>
<dbReference type="PROSITE" id="PS51450">
    <property type="entry name" value="LRR"/>
    <property type="match status" value="2"/>
</dbReference>
<dbReference type="SMART" id="SM00369">
    <property type="entry name" value="LRR_TYP"/>
    <property type="match status" value="6"/>
</dbReference>
<evidence type="ECO:0000256" key="2">
    <source>
        <dbReference type="ARBA" id="ARBA00022737"/>
    </source>
</evidence>
<evidence type="ECO:0000256" key="3">
    <source>
        <dbReference type="SAM" id="Phobius"/>
    </source>
</evidence>
<organism evidence="4 5">
    <name type="scientific">Salvator merianae</name>
    <name type="common">Argentine black and white tegu</name>
    <name type="synonym">Tupinambis merianae</name>
    <dbReference type="NCBI Taxonomy" id="96440"/>
    <lineage>
        <taxon>Eukaryota</taxon>
        <taxon>Metazoa</taxon>
        <taxon>Chordata</taxon>
        <taxon>Craniata</taxon>
        <taxon>Vertebrata</taxon>
        <taxon>Euteleostomi</taxon>
        <taxon>Lepidosauria</taxon>
        <taxon>Squamata</taxon>
        <taxon>Bifurcata</taxon>
        <taxon>Unidentata</taxon>
        <taxon>Episquamata</taxon>
        <taxon>Laterata</taxon>
        <taxon>Teiioidea</taxon>
        <taxon>Teiidae</taxon>
        <taxon>Salvator</taxon>
    </lineage>
</organism>
<dbReference type="Ensembl" id="ENSSMRT00000030519.1">
    <property type="protein sequence ID" value="ENSSMRP00000026106.1"/>
    <property type="gene ID" value="ENSSMRG00000020153.1"/>
</dbReference>
<feature type="transmembrane region" description="Helical" evidence="3">
    <location>
        <begin position="288"/>
        <end position="310"/>
    </location>
</feature>
<protein>
    <submittedName>
        <fullName evidence="4">Uncharacterized protein</fullName>
    </submittedName>
</protein>
<keyword evidence="1" id="KW-0433">Leucine-rich repeat</keyword>
<dbReference type="InterPro" id="IPR050541">
    <property type="entry name" value="LRR_TM_domain-containing"/>
</dbReference>
<dbReference type="GeneTree" id="ENSGT00940000166371"/>
<accession>A0A8D0KLX8</accession>
<keyword evidence="3" id="KW-0812">Transmembrane</keyword>
<keyword evidence="5" id="KW-1185">Reference proteome</keyword>
<dbReference type="InterPro" id="IPR001611">
    <property type="entry name" value="Leu-rich_rpt"/>
</dbReference>
<evidence type="ECO:0000313" key="5">
    <source>
        <dbReference type="Proteomes" id="UP000694421"/>
    </source>
</evidence>
<dbReference type="Gene3D" id="3.80.10.10">
    <property type="entry name" value="Ribonuclease Inhibitor"/>
    <property type="match status" value="3"/>
</dbReference>
<dbReference type="OMA" id="SQCGHEP"/>
<evidence type="ECO:0000313" key="4">
    <source>
        <dbReference type="Ensembl" id="ENSSMRP00000026106.1"/>
    </source>
</evidence>
<keyword evidence="3" id="KW-1133">Transmembrane helix</keyword>
<name>A0A8D0KLX8_SALMN</name>
<dbReference type="InterPro" id="IPR032675">
    <property type="entry name" value="LRR_dom_sf"/>
</dbReference>
<dbReference type="InterPro" id="IPR003591">
    <property type="entry name" value="Leu-rich_rpt_typical-subtyp"/>
</dbReference>
<proteinExistence type="predicted"/>
<dbReference type="Proteomes" id="UP000694421">
    <property type="component" value="Unplaced"/>
</dbReference>
<evidence type="ECO:0000256" key="1">
    <source>
        <dbReference type="ARBA" id="ARBA00022614"/>
    </source>
</evidence>
<reference evidence="4" key="1">
    <citation type="submission" date="2025-08" db="UniProtKB">
        <authorList>
            <consortium name="Ensembl"/>
        </authorList>
    </citation>
    <scope>IDENTIFICATION</scope>
</reference>
<reference evidence="4" key="2">
    <citation type="submission" date="2025-09" db="UniProtKB">
        <authorList>
            <consortium name="Ensembl"/>
        </authorList>
    </citation>
    <scope>IDENTIFICATION</scope>
</reference>
<dbReference type="SUPFAM" id="SSF52058">
    <property type="entry name" value="L domain-like"/>
    <property type="match status" value="1"/>
</dbReference>